<dbReference type="EMBL" id="CP071446">
    <property type="protein sequence ID" value="QTA38217.1"/>
    <property type="molecule type" value="Genomic_DNA"/>
</dbReference>
<dbReference type="SUPFAM" id="SSF56655">
    <property type="entry name" value="Carbohydrate phosphatase"/>
    <property type="match status" value="1"/>
</dbReference>
<evidence type="ECO:0000256" key="3">
    <source>
        <dbReference type="ARBA" id="ARBA00022842"/>
    </source>
</evidence>
<dbReference type="PROSITE" id="PS00630">
    <property type="entry name" value="IMP_2"/>
    <property type="match status" value="1"/>
</dbReference>
<name>A0ABX7S6K5_9BACT</name>
<keyword evidence="2" id="KW-0378">Hydrolase</keyword>
<dbReference type="PANTHER" id="PTHR20854:SF4">
    <property type="entry name" value="INOSITOL-1-MONOPHOSPHATASE-RELATED"/>
    <property type="match status" value="1"/>
</dbReference>
<dbReference type="Gene3D" id="3.30.540.10">
    <property type="entry name" value="Fructose-1,6-Bisphosphatase, subunit A, domain 1"/>
    <property type="match status" value="1"/>
</dbReference>
<proteinExistence type="predicted"/>
<dbReference type="InterPro" id="IPR020550">
    <property type="entry name" value="Inositol_monophosphatase_CS"/>
</dbReference>
<evidence type="ECO:0000256" key="1">
    <source>
        <dbReference type="ARBA" id="ARBA00022723"/>
    </source>
</evidence>
<evidence type="ECO:0000313" key="5">
    <source>
        <dbReference type="Proteomes" id="UP000671862"/>
    </source>
</evidence>
<gene>
    <name evidence="4" type="ORF">JYK00_01355</name>
</gene>
<keyword evidence="3" id="KW-0460">Magnesium</keyword>
<dbReference type="Pfam" id="PF00459">
    <property type="entry name" value="Inositol_P"/>
    <property type="match status" value="1"/>
</dbReference>
<evidence type="ECO:0000256" key="2">
    <source>
        <dbReference type="ARBA" id="ARBA00022801"/>
    </source>
</evidence>
<dbReference type="Gene3D" id="3.40.190.80">
    <property type="match status" value="1"/>
</dbReference>
<reference evidence="4 5" key="1">
    <citation type="submission" date="2021-03" db="EMBL/GenBank/DDBJ databases">
        <title>Thermosipho ferrireducens sp.nov., an anaerobic thermophilic iron-reducing bacterium isolated from a deep-sea hydrothermal sulfide deposits.</title>
        <authorList>
            <person name="Zeng X."/>
            <person name="Chen Y."/>
            <person name="Shao Z."/>
        </authorList>
    </citation>
    <scope>NUCLEOTIDE SEQUENCE [LARGE SCALE GENOMIC DNA]</scope>
    <source>
        <strain evidence="4 5">JL129W03</strain>
    </source>
</reference>
<dbReference type="PRINTS" id="PR00377">
    <property type="entry name" value="IMPHPHTASES"/>
</dbReference>
<accession>A0ABX7S6K5</accession>
<dbReference type="InterPro" id="IPR000760">
    <property type="entry name" value="Inositol_monophosphatase-like"/>
</dbReference>
<dbReference type="InterPro" id="IPR020583">
    <property type="entry name" value="Inositol_monoP_metal-BS"/>
</dbReference>
<dbReference type="PROSITE" id="PS00629">
    <property type="entry name" value="IMP_1"/>
    <property type="match status" value="1"/>
</dbReference>
<dbReference type="CDD" id="cd01637">
    <property type="entry name" value="IMPase_like"/>
    <property type="match status" value="1"/>
</dbReference>
<dbReference type="Proteomes" id="UP000671862">
    <property type="component" value="Chromosome"/>
</dbReference>
<dbReference type="PANTHER" id="PTHR20854">
    <property type="entry name" value="INOSITOL MONOPHOSPHATASE"/>
    <property type="match status" value="1"/>
</dbReference>
<sequence length="250" mass="28111">MDRLEITIKTVRKIGYYLMQFWGNVLSVDEKTSFYDLVTEHDKKAQDMMIKAIKDRYESDSIIAEEGINEYGKRLWIIDPIDGTINFIHGLPFFAISVAYLENEEPLFGVVHLPVFSETFIAIKNEGAYLNNIKLKILPKKSLSQTVGSSGYSPEFTGRLISKFENKVRRIRILGSAAISASYVGAGKFDFFIARKTNPWDIAAATLIVKEAGGEVVNFDGETPNILERGDFVFTNPGILDDVLKIVKNL</sequence>
<keyword evidence="1" id="KW-0479">Metal-binding</keyword>
<keyword evidence="5" id="KW-1185">Reference proteome</keyword>
<dbReference type="RefSeq" id="WP_207566937.1">
    <property type="nucleotide sequence ID" value="NZ_CP071446.1"/>
</dbReference>
<protein>
    <submittedName>
        <fullName evidence="4">Inositol monophosphatase</fullName>
    </submittedName>
</protein>
<organism evidence="4 5">
    <name type="scientific">Thermosipho ferrireducens</name>
    <dbReference type="NCBI Taxonomy" id="2571116"/>
    <lineage>
        <taxon>Bacteria</taxon>
        <taxon>Thermotogati</taxon>
        <taxon>Thermotogota</taxon>
        <taxon>Thermotogae</taxon>
        <taxon>Thermotogales</taxon>
        <taxon>Fervidobacteriaceae</taxon>
        <taxon>Thermosipho</taxon>
    </lineage>
</organism>
<evidence type="ECO:0000313" key="4">
    <source>
        <dbReference type="EMBL" id="QTA38217.1"/>
    </source>
</evidence>